<protein>
    <submittedName>
        <fullName evidence="1">Uncharacterized protein</fullName>
    </submittedName>
</protein>
<dbReference type="AlphaFoldDB" id="A0AAN7BHN5"/>
<dbReference type="EMBL" id="MU865428">
    <property type="protein sequence ID" value="KAK4223402.1"/>
    <property type="molecule type" value="Genomic_DNA"/>
</dbReference>
<keyword evidence="2" id="KW-1185">Reference proteome</keyword>
<comment type="caution">
    <text evidence="1">The sequence shown here is derived from an EMBL/GenBank/DDBJ whole genome shotgun (WGS) entry which is preliminary data.</text>
</comment>
<organism evidence="1 2">
    <name type="scientific">Podospora fimiseda</name>
    <dbReference type="NCBI Taxonomy" id="252190"/>
    <lineage>
        <taxon>Eukaryota</taxon>
        <taxon>Fungi</taxon>
        <taxon>Dikarya</taxon>
        <taxon>Ascomycota</taxon>
        <taxon>Pezizomycotina</taxon>
        <taxon>Sordariomycetes</taxon>
        <taxon>Sordariomycetidae</taxon>
        <taxon>Sordariales</taxon>
        <taxon>Podosporaceae</taxon>
        <taxon>Podospora</taxon>
    </lineage>
</organism>
<evidence type="ECO:0000313" key="1">
    <source>
        <dbReference type="EMBL" id="KAK4223402.1"/>
    </source>
</evidence>
<dbReference type="Proteomes" id="UP001301958">
    <property type="component" value="Unassembled WGS sequence"/>
</dbReference>
<reference evidence="1" key="2">
    <citation type="submission" date="2023-05" db="EMBL/GenBank/DDBJ databases">
        <authorList>
            <consortium name="Lawrence Berkeley National Laboratory"/>
            <person name="Steindorff A."/>
            <person name="Hensen N."/>
            <person name="Bonometti L."/>
            <person name="Westerberg I."/>
            <person name="Brannstrom I.O."/>
            <person name="Guillou S."/>
            <person name="Cros-Aarteil S."/>
            <person name="Calhoun S."/>
            <person name="Haridas S."/>
            <person name="Kuo A."/>
            <person name="Mondo S."/>
            <person name="Pangilinan J."/>
            <person name="Riley R."/>
            <person name="Labutti K."/>
            <person name="Andreopoulos B."/>
            <person name="Lipzen A."/>
            <person name="Chen C."/>
            <person name="Yanf M."/>
            <person name="Daum C."/>
            <person name="Ng V."/>
            <person name="Clum A."/>
            <person name="Ohm R."/>
            <person name="Martin F."/>
            <person name="Silar P."/>
            <person name="Natvig D."/>
            <person name="Lalanne C."/>
            <person name="Gautier V."/>
            <person name="Ament-Velasquez S.L."/>
            <person name="Kruys A."/>
            <person name="Hutchinson M.I."/>
            <person name="Powell A.J."/>
            <person name="Barry K."/>
            <person name="Miller A.N."/>
            <person name="Grigoriev I.V."/>
            <person name="Debuchy R."/>
            <person name="Gladieux P."/>
            <person name="Thoren M.H."/>
            <person name="Johannesson H."/>
        </authorList>
    </citation>
    <scope>NUCLEOTIDE SEQUENCE</scope>
    <source>
        <strain evidence="1">CBS 990.96</strain>
    </source>
</reference>
<name>A0AAN7BHN5_9PEZI</name>
<sequence>MAIKTENFDPNGDFILSVCMVFHPDECETDDDRLSPQDIRVCSATLRQSSPEAEALLNGSSLEKKPDTANRDDPWIIRLQDSEDDLHVFKVMVPIMHGHFYVPDQLYRRQPKTFLSDVLKILLIANKYGWKKYHLLWVKEWMTVAVKVREDINGRPWNIHEKSLFTHLAWFSGDTDLLGRMLKVWMDTTVVDSDGDFVPDVRKESTSEEEKVGDLLKLLPAPFIGTSTTRRWRNIQKLLIFYDQELIKDECGMVGTLYPGRVHIYYQRRRQFLERIARSRGLDQSLSLPMHILVQRVSYDSLIKAIEGMVEGTASGNSPFFHMDYYRDLVSDYERMKKILDYKYLPGRVKRSLKKRRRELGLLSGG</sequence>
<evidence type="ECO:0000313" key="2">
    <source>
        <dbReference type="Proteomes" id="UP001301958"/>
    </source>
</evidence>
<reference evidence="1" key="1">
    <citation type="journal article" date="2023" name="Mol. Phylogenet. Evol.">
        <title>Genome-scale phylogeny and comparative genomics of the fungal order Sordariales.</title>
        <authorList>
            <person name="Hensen N."/>
            <person name="Bonometti L."/>
            <person name="Westerberg I."/>
            <person name="Brannstrom I.O."/>
            <person name="Guillou S."/>
            <person name="Cros-Aarteil S."/>
            <person name="Calhoun S."/>
            <person name="Haridas S."/>
            <person name="Kuo A."/>
            <person name="Mondo S."/>
            <person name="Pangilinan J."/>
            <person name="Riley R."/>
            <person name="LaButti K."/>
            <person name="Andreopoulos B."/>
            <person name="Lipzen A."/>
            <person name="Chen C."/>
            <person name="Yan M."/>
            <person name="Daum C."/>
            <person name="Ng V."/>
            <person name="Clum A."/>
            <person name="Steindorff A."/>
            <person name="Ohm R.A."/>
            <person name="Martin F."/>
            <person name="Silar P."/>
            <person name="Natvig D.O."/>
            <person name="Lalanne C."/>
            <person name="Gautier V."/>
            <person name="Ament-Velasquez S.L."/>
            <person name="Kruys A."/>
            <person name="Hutchinson M.I."/>
            <person name="Powell A.J."/>
            <person name="Barry K."/>
            <person name="Miller A.N."/>
            <person name="Grigoriev I.V."/>
            <person name="Debuchy R."/>
            <person name="Gladieux P."/>
            <person name="Hiltunen Thoren M."/>
            <person name="Johannesson H."/>
        </authorList>
    </citation>
    <scope>NUCLEOTIDE SEQUENCE</scope>
    <source>
        <strain evidence="1">CBS 990.96</strain>
    </source>
</reference>
<accession>A0AAN7BHN5</accession>
<proteinExistence type="predicted"/>
<gene>
    <name evidence="1" type="ORF">QBC38DRAFT_459408</name>
</gene>